<keyword evidence="2" id="KW-0479">Metal-binding</keyword>
<dbReference type="InterPro" id="IPR051458">
    <property type="entry name" value="Cyt/Met_Dipeptidase"/>
</dbReference>
<keyword evidence="1" id="KW-0645">Protease</keyword>
<dbReference type="Gene3D" id="3.40.630.10">
    <property type="entry name" value="Zn peptidases"/>
    <property type="match status" value="1"/>
</dbReference>
<dbReference type="InterPro" id="IPR002933">
    <property type="entry name" value="Peptidase_M20"/>
</dbReference>
<dbReference type="PANTHER" id="PTHR43270:SF8">
    <property type="entry name" value="DI- AND TRIPEPTIDASE DUG2-RELATED"/>
    <property type="match status" value="1"/>
</dbReference>
<evidence type="ECO:0000259" key="5">
    <source>
        <dbReference type="Pfam" id="PF07687"/>
    </source>
</evidence>
<evidence type="ECO:0000256" key="3">
    <source>
        <dbReference type="ARBA" id="ARBA00022801"/>
    </source>
</evidence>
<organism evidence="6 7">
    <name type="scientific">Paludibaculum fermentans</name>
    <dbReference type="NCBI Taxonomy" id="1473598"/>
    <lineage>
        <taxon>Bacteria</taxon>
        <taxon>Pseudomonadati</taxon>
        <taxon>Acidobacteriota</taxon>
        <taxon>Terriglobia</taxon>
        <taxon>Bryobacterales</taxon>
        <taxon>Bryobacteraceae</taxon>
        <taxon>Paludibaculum</taxon>
    </lineage>
</organism>
<dbReference type="GO" id="GO:0046872">
    <property type="term" value="F:metal ion binding"/>
    <property type="evidence" value="ECO:0007669"/>
    <property type="project" value="UniProtKB-KW"/>
</dbReference>
<dbReference type="GO" id="GO:0008233">
    <property type="term" value="F:peptidase activity"/>
    <property type="evidence" value="ECO:0007669"/>
    <property type="project" value="UniProtKB-KW"/>
</dbReference>
<feature type="signal peptide" evidence="4">
    <location>
        <begin position="1"/>
        <end position="16"/>
    </location>
</feature>
<evidence type="ECO:0000256" key="2">
    <source>
        <dbReference type="ARBA" id="ARBA00022723"/>
    </source>
</evidence>
<name>A0A7S7SLY3_PALFE</name>
<dbReference type="GO" id="GO:0006508">
    <property type="term" value="P:proteolysis"/>
    <property type="evidence" value="ECO:0007669"/>
    <property type="project" value="UniProtKB-KW"/>
</dbReference>
<dbReference type="Gene3D" id="3.30.70.360">
    <property type="match status" value="1"/>
</dbReference>
<keyword evidence="7" id="KW-1185">Reference proteome</keyword>
<protein>
    <submittedName>
        <fullName evidence="6">M20/M25/M40 family metallo-hydrolase</fullName>
    </submittedName>
</protein>
<sequence>MKCILLLILVCSAANAQNRARVLAEFNEFLKLPNVAADPEGLKENAAWIRAAFERRGVQTQLLEVPGAPAAVYGQLGVQNATGTVLFYAHYDGQPVNPAQWKGSGPFEPSYRGGNPADPETRIYARSASDDKGVIIAMLAALDALRAGRGAPTVNIKFLFEGEEEAGSASLSRILQKYTPLVMADFWIICDGPVHQTRQQQVYFGARGVTGFQLKVYGPRRELHSGHYGNWAPNPAMMLARLLASMKDDEGRVTIPGFYADIDPLTETELAAMKAEPPIDETLMRELWIARTENAPRRLMEVLNQPSFNIRGIDSGAVGEASRNVVPSEAAASVDVRLVKGNEPKAMLEKVKAHIRDQGYFLVEGREPTEIERLQWPKVAAFYSTEGGYRAVRTSMDLPQSRAVIAALEGMGKPLVKMPSLGGSVPLAIIEDVLHVPLIGVPIANHDNNQHSHNENLRLQNLWDGIETMRALFQLPPY</sequence>
<reference evidence="6 7" key="1">
    <citation type="submission" date="2020-10" db="EMBL/GenBank/DDBJ databases">
        <title>Complete genome sequence of Paludibaculum fermentans P105T, a facultatively anaerobic acidobacterium capable of dissimilatory Fe(III) reduction.</title>
        <authorList>
            <person name="Dedysh S.N."/>
            <person name="Beletsky A.V."/>
            <person name="Kulichevskaya I.S."/>
            <person name="Mardanov A.V."/>
            <person name="Ravin N.V."/>
        </authorList>
    </citation>
    <scope>NUCLEOTIDE SEQUENCE [LARGE SCALE GENOMIC DNA]</scope>
    <source>
        <strain evidence="6 7">P105</strain>
    </source>
</reference>
<dbReference type="Proteomes" id="UP000593892">
    <property type="component" value="Chromosome"/>
</dbReference>
<dbReference type="RefSeq" id="WP_194450187.1">
    <property type="nucleotide sequence ID" value="NZ_CP063849.1"/>
</dbReference>
<keyword evidence="3 6" id="KW-0378">Hydrolase</keyword>
<dbReference type="AlphaFoldDB" id="A0A7S7SLY3"/>
<dbReference type="Pfam" id="PF07687">
    <property type="entry name" value="M20_dimer"/>
    <property type="match status" value="1"/>
</dbReference>
<gene>
    <name evidence="6" type="ORF">IRI77_00750</name>
</gene>
<feature type="domain" description="Peptidase M20 dimerisation" evidence="5">
    <location>
        <begin position="205"/>
        <end position="358"/>
    </location>
</feature>
<feature type="chain" id="PRO_5032593139" evidence="4">
    <location>
        <begin position="17"/>
        <end position="478"/>
    </location>
</feature>
<dbReference type="PANTHER" id="PTHR43270">
    <property type="entry name" value="BETA-ALA-HIS DIPEPTIDASE"/>
    <property type="match status" value="1"/>
</dbReference>
<accession>A0A7S7SLY3</accession>
<evidence type="ECO:0000256" key="1">
    <source>
        <dbReference type="ARBA" id="ARBA00022670"/>
    </source>
</evidence>
<dbReference type="SUPFAM" id="SSF53187">
    <property type="entry name" value="Zn-dependent exopeptidases"/>
    <property type="match status" value="1"/>
</dbReference>
<evidence type="ECO:0000256" key="4">
    <source>
        <dbReference type="SAM" id="SignalP"/>
    </source>
</evidence>
<evidence type="ECO:0000313" key="6">
    <source>
        <dbReference type="EMBL" id="QOY88525.1"/>
    </source>
</evidence>
<dbReference type="Pfam" id="PF01546">
    <property type="entry name" value="Peptidase_M20"/>
    <property type="match status" value="1"/>
</dbReference>
<evidence type="ECO:0000313" key="7">
    <source>
        <dbReference type="Proteomes" id="UP000593892"/>
    </source>
</evidence>
<dbReference type="EMBL" id="CP063849">
    <property type="protein sequence ID" value="QOY88525.1"/>
    <property type="molecule type" value="Genomic_DNA"/>
</dbReference>
<keyword evidence="4" id="KW-0732">Signal</keyword>
<proteinExistence type="predicted"/>
<dbReference type="InterPro" id="IPR011650">
    <property type="entry name" value="Peptidase_M20_dimer"/>
</dbReference>
<dbReference type="KEGG" id="pfer:IRI77_00750"/>